<name>A0A1H0S386_9ACTN</name>
<gene>
    <name evidence="1" type="ORF">SAMN05216259_12543</name>
</gene>
<dbReference type="STRING" id="310781.SAMN05216259_12543"/>
<dbReference type="AlphaFoldDB" id="A0A1H0S386"/>
<proteinExistence type="predicted"/>
<reference evidence="1 2" key="1">
    <citation type="submission" date="2016-10" db="EMBL/GenBank/DDBJ databases">
        <authorList>
            <person name="de Groot N.N."/>
        </authorList>
    </citation>
    <scope>NUCLEOTIDE SEQUENCE [LARGE SCALE GENOMIC DNA]</scope>
    <source>
        <strain evidence="1 2">CGMCC 4.2022</strain>
    </source>
</reference>
<sequence>MLGRKGNFGVVTEMEFGALPVSRFWGGGLWFGGENSAQVLGVWRDWQATLGRESATSVAVQRLPDLPQLPDPLRGAFVLHVRFSHLGSAEHGAKLVAS</sequence>
<dbReference type="Gene3D" id="3.40.462.20">
    <property type="match status" value="1"/>
</dbReference>
<keyword evidence="2" id="KW-1185">Reference proteome</keyword>
<evidence type="ECO:0000313" key="2">
    <source>
        <dbReference type="Proteomes" id="UP000199341"/>
    </source>
</evidence>
<accession>A0A1H0S386</accession>
<organism evidence="1 2">
    <name type="scientific">Actinacidiphila guanduensis</name>
    <dbReference type="NCBI Taxonomy" id="310781"/>
    <lineage>
        <taxon>Bacteria</taxon>
        <taxon>Bacillati</taxon>
        <taxon>Actinomycetota</taxon>
        <taxon>Actinomycetes</taxon>
        <taxon>Kitasatosporales</taxon>
        <taxon>Streptomycetaceae</taxon>
        <taxon>Actinacidiphila</taxon>
    </lineage>
</organism>
<dbReference type="EMBL" id="FNIE01000025">
    <property type="protein sequence ID" value="SDP36202.1"/>
    <property type="molecule type" value="Genomic_DNA"/>
</dbReference>
<evidence type="ECO:0000313" key="1">
    <source>
        <dbReference type="EMBL" id="SDP36202.1"/>
    </source>
</evidence>
<protein>
    <submittedName>
        <fullName evidence="1">Uncharacterized protein</fullName>
    </submittedName>
</protein>
<dbReference type="OrthoDB" id="9775082at2"/>
<dbReference type="Proteomes" id="UP000199341">
    <property type="component" value="Unassembled WGS sequence"/>
</dbReference>